<dbReference type="Proteomes" id="UP000480178">
    <property type="component" value="Chromosome"/>
</dbReference>
<accession>A0A6C0GQ01</accession>
<proteinExistence type="predicted"/>
<evidence type="ECO:0000313" key="2">
    <source>
        <dbReference type="Proteomes" id="UP000480178"/>
    </source>
</evidence>
<evidence type="ECO:0000313" key="1">
    <source>
        <dbReference type="EMBL" id="QHT70139.1"/>
    </source>
</evidence>
<organism evidence="1 2">
    <name type="scientific">Rhodocytophaga rosea</name>
    <dbReference type="NCBI Taxonomy" id="2704465"/>
    <lineage>
        <taxon>Bacteria</taxon>
        <taxon>Pseudomonadati</taxon>
        <taxon>Bacteroidota</taxon>
        <taxon>Cytophagia</taxon>
        <taxon>Cytophagales</taxon>
        <taxon>Rhodocytophagaceae</taxon>
        <taxon>Rhodocytophaga</taxon>
    </lineage>
</organism>
<dbReference type="EMBL" id="CP048222">
    <property type="protein sequence ID" value="QHT70139.1"/>
    <property type="molecule type" value="Genomic_DNA"/>
</dbReference>
<dbReference type="RefSeq" id="WP_162446122.1">
    <property type="nucleotide sequence ID" value="NZ_CP048222.1"/>
</dbReference>
<protein>
    <submittedName>
        <fullName evidence="1">Uncharacterized protein</fullName>
    </submittedName>
</protein>
<keyword evidence="2" id="KW-1185">Reference proteome</keyword>
<dbReference type="AlphaFoldDB" id="A0A6C0GQ01"/>
<dbReference type="KEGG" id="rhoz:GXP67_27570"/>
<sequence>MSENLRERISVFFFISCSLLLLSISLPCIAQQTVFNVPLTDIVDRNTLFFQEQIGITDKVQSTTTFTYGLGSNWQVGLNLANVTLQHHAGSRQLLELHSDHPEENPCLLLNLQKSVHITDKFDVSVGTQSGVGYINKLSHLKPANFSYLMNQLTFGKDIIINAGGYHSTKAFAGEGTNLGFMTALQLPLIPDKLNFQAEYISGTNQYSNCTLGFAIQLKNDWQLQTGAQIPLPGSDNIFGITLQISSQ</sequence>
<name>A0A6C0GQ01_9BACT</name>
<reference evidence="1 2" key="1">
    <citation type="submission" date="2020-01" db="EMBL/GenBank/DDBJ databases">
        <authorList>
            <person name="Kim M.K."/>
        </authorList>
    </citation>
    <scope>NUCLEOTIDE SEQUENCE [LARGE SCALE GENOMIC DNA]</scope>
    <source>
        <strain evidence="1 2">172606-1</strain>
    </source>
</reference>
<gene>
    <name evidence="1" type="ORF">GXP67_27570</name>
</gene>